<feature type="transmembrane region" description="Helical" evidence="2">
    <location>
        <begin position="119"/>
        <end position="138"/>
    </location>
</feature>
<keyword evidence="2" id="KW-0812">Transmembrane</keyword>
<evidence type="ECO:0000313" key="3">
    <source>
        <dbReference type="EMBL" id="KAF6274259.1"/>
    </source>
</evidence>
<proteinExistence type="predicted"/>
<reference evidence="3 4" key="1">
    <citation type="journal article" date="2020" name="Nature">
        <title>Six reference-quality genomes reveal evolution of bat adaptations.</title>
        <authorList>
            <person name="Jebb D."/>
            <person name="Huang Z."/>
            <person name="Pippel M."/>
            <person name="Hughes G.M."/>
            <person name="Lavrichenko K."/>
            <person name="Devanna P."/>
            <person name="Winkler S."/>
            <person name="Jermiin L.S."/>
            <person name="Skirmuntt E.C."/>
            <person name="Katzourakis A."/>
            <person name="Burkitt-Gray L."/>
            <person name="Ray D.A."/>
            <person name="Sullivan K.A.M."/>
            <person name="Roscito J.G."/>
            <person name="Kirilenko B.M."/>
            <person name="Davalos L.M."/>
            <person name="Corthals A.P."/>
            <person name="Power M.L."/>
            <person name="Jones G."/>
            <person name="Ransome R.D."/>
            <person name="Dechmann D.K.N."/>
            <person name="Locatelli A.G."/>
            <person name="Puechmaille S.J."/>
            <person name="Fedrigo O."/>
            <person name="Jarvis E.D."/>
            <person name="Hiller M."/>
            <person name="Vernes S.C."/>
            <person name="Myers E.W."/>
            <person name="Teeling E.C."/>
        </authorList>
    </citation>
    <scope>NUCLEOTIDE SEQUENCE [LARGE SCALE GENOMIC DNA]</scope>
    <source>
        <strain evidence="3">MMyoMyo1</strain>
        <tissue evidence="3">Flight muscle</tissue>
    </source>
</reference>
<dbReference type="AlphaFoldDB" id="A0A7J7RDP8"/>
<keyword evidence="2" id="KW-0472">Membrane</keyword>
<dbReference type="Proteomes" id="UP000527355">
    <property type="component" value="Unassembled WGS sequence"/>
</dbReference>
<dbReference type="VEuPathDB" id="HostDB:GeneID_118649388"/>
<keyword evidence="2" id="KW-1133">Transmembrane helix</keyword>
<feature type="region of interest" description="Disordered" evidence="1">
    <location>
        <begin position="50"/>
        <end position="107"/>
    </location>
</feature>
<accession>A0A7J7RDP8</accession>
<evidence type="ECO:0000313" key="4">
    <source>
        <dbReference type="Proteomes" id="UP000527355"/>
    </source>
</evidence>
<comment type="caution">
    <text evidence="3">The sequence shown here is derived from an EMBL/GenBank/DDBJ whole genome shotgun (WGS) entry which is preliminary data.</text>
</comment>
<protein>
    <submittedName>
        <fullName evidence="3">Solute carrier family 47 member 1</fullName>
    </submittedName>
</protein>
<organism evidence="3 4">
    <name type="scientific">Myotis myotis</name>
    <name type="common">Greater mouse-eared bat</name>
    <name type="synonym">Vespertilio myotis</name>
    <dbReference type="NCBI Taxonomy" id="51298"/>
    <lineage>
        <taxon>Eukaryota</taxon>
        <taxon>Metazoa</taxon>
        <taxon>Chordata</taxon>
        <taxon>Craniata</taxon>
        <taxon>Vertebrata</taxon>
        <taxon>Euteleostomi</taxon>
        <taxon>Mammalia</taxon>
        <taxon>Eutheria</taxon>
        <taxon>Laurasiatheria</taxon>
        <taxon>Chiroptera</taxon>
        <taxon>Yangochiroptera</taxon>
        <taxon>Vespertilionidae</taxon>
        <taxon>Myotis</taxon>
    </lineage>
</organism>
<dbReference type="EMBL" id="JABWUV010000029">
    <property type="protein sequence ID" value="KAF6274259.1"/>
    <property type="molecule type" value="Genomic_DNA"/>
</dbReference>
<sequence length="140" mass="15043">MFATRLGVIGLWAGIVICTVCQAVCFLGFIARLNWEKACQQAQVHANMRRPGAQDGTSLAQGLLDPGGPGSRGETGMRVAEKKDEAPLDQQLHQEAAPRRPRRRPAGLTGRQLALRRGLLLLGLLAVLLAGVLVRVCVRA</sequence>
<evidence type="ECO:0000256" key="2">
    <source>
        <dbReference type="SAM" id="Phobius"/>
    </source>
</evidence>
<keyword evidence="4" id="KW-1185">Reference proteome</keyword>
<evidence type="ECO:0000256" key="1">
    <source>
        <dbReference type="SAM" id="MobiDB-lite"/>
    </source>
</evidence>
<feature type="transmembrane region" description="Helical" evidence="2">
    <location>
        <begin position="6"/>
        <end position="31"/>
    </location>
</feature>
<gene>
    <name evidence="3" type="ORF">mMyoMyo1_017813</name>
</gene>
<name>A0A7J7RDP8_MYOMY</name>